<reference evidence="2" key="1">
    <citation type="submission" date="2021-01" db="EMBL/GenBank/DDBJ databases">
        <title>Whole genome shotgun sequence of Rhizocola hellebori NBRC 109834.</title>
        <authorList>
            <person name="Komaki H."/>
            <person name="Tamura T."/>
        </authorList>
    </citation>
    <scope>NUCLEOTIDE SEQUENCE</scope>
    <source>
        <strain evidence="2">NBRC 109834</strain>
    </source>
</reference>
<dbReference type="PANTHER" id="PTHR43138">
    <property type="entry name" value="ACETYLTRANSFERASE, GNAT FAMILY"/>
    <property type="match status" value="1"/>
</dbReference>
<evidence type="ECO:0000313" key="3">
    <source>
        <dbReference type="Proteomes" id="UP000612899"/>
    </source>
</evidence>
<feature type="domain" description="N-acetyltransferase" evidence="1">
    <location>
        <begin position="1"/>
        <end position="147"/>
    </location>
</feature>
<dbReference type="EMBL" id="BONY01000007">
    <property type="protein sequence ID" value="GIH03382.1"/>
    <property type="molecule type" value="Genomic_DNA"/>
</dbReference>
<dbReference type="Pfam" id="PF00583">
    <property type="entry name" value="Acetyltransf_1"/>
    <property type="match status" value="1"/>
</dbReference>
<dbReference type="InterPro" id="IPR000182">
    <property type="entry name" value="GNAT_dom"/>
</dbReference>
<dbReference type="AlphaFoldDB" id="A0A8J3Q4W6"/>
<dbReference type="InterPro" id="IPR016181">
    <property type="entry name" value="Acyl_CoA_acyltransferase"/>
</dbReference>
<evidence type="ECO:0000313" key="2">
    <source>
        <dbReference type="EMBL" id="GIH03382.1"/>
    </source>
</evidence>
<dbReference type="GO" id="GO:0016747">
    <property type="term" value="F:acyltransferase activity, transferring groups other than amino-acyl groups"/>
    <property type="evidence" value="ECO:0007669"/>
    <property type="project" value="InterPro"/>
</dbReference>
<comment type="caution">
    <text evidence="2">The sequence shown here is derived from an EMBL/GenBank/DDBJ whole genome shotgun (WGS) entry which is preliminary data.</text>
</comment>
<evidence type="ECO:0000259" key="1">
    <source>
        <dbReference type="PROSITE" id="PS51186"/>
    </source>
</evidence>
<keyword evidence="3" id="KW-1185">Reference proteome</keyword>
<dbReference type="SUPFAM" id="SSF55729">
    <property type="entry name" value="Acyl-CoA N-acyltransferases (Nat)"/>
    <property type="match status" value="1"/>
</dbReference>
<gene>
    <name evidence="2" type="ORF">Rhe02_14490</name>
</gene>
<dbReference type="InterPro" id="IPR052742">
    <property type="entry name" value="Mito_N-acetyltransferase"/>
</dbReference>
<sequence>MQPILKAGETFTWDPDIAEEDARATWFHKPPGRTLVAVDAAGKVVGTAEIHRNQAGPGAHVANAGFMVDPEHEGKGIGRALVNRVLEAARVDGYRAMQFNAVVETNTNAVGLWQSVGFEILTTVPEAFQHPTKGYVGLHVMHRRLIGFRN</sequence>
<dbReference type="Gene3D" id="3.40.630.30">
    <property type="match status" value="1"/>
</dbReference>
<dbReference type="PROSITE" id="PS51186">
    <property type="entry name" value="GNAT"/>
    <property type="match status" value="1"/>
</dbReference>
<accession>A0A8J3Q4W6</accession>
<name>A0A8J3Q4W6_9ACTN</name>
<dbReference type="CDD" id="cd04301">
    <property type="entry name" value="NAT_SF"/>
    <property type="match status" value="1"/>
</dbReference>
<organism evidence="2 3">
    <name type="scientific">Rhizocola hellebori</name>
    <dbReference type="NCBI Taxonomy" id="1392758"/>
    <lineage>
        <taxon>Bacteria</taxon>
        <taxon>Bacillati</taxon>
        <taxon>Actinomycetota</taxon>
        <taxon>Actinomycetes</taxon>
        <taxon>Micromonosporales</taxon>
        <taxon>Micromonosporaceae</taxon>
        <taxon>Rhizocola</taxon>
    </lineage>
</organism>
<proteinExistence type="predicted"/>
<dbReference type="Proteomes" id="UP000612899">
    <property type="component" value="Unassembled WGS sequence"/>
</dbReference>
<dbReference type="PANTHER" id="PTHR43138:SF1">
    <property type="entry name" value="N-ACETYLTRANSFERASE ACA1"/>
    <property type="match status" value="1"/>
</dbReference>
<protein>
    <submittedName>
        <fullName evidence="2">N-acetyltransferase</fullName>
    </submittedName>
</protein>